<feature type="region of interest" description="Disordered" evidence="2">
    <location>
        <begin position="1"/>
        <end position="60"/>
    </location>
</feature>
<evidence type="ECO:0000256" key="2">
    <source>
        <dbReference type="SAM" id="MobiDB-lite"/>
    </source>
</evidence>
<dbReference type="Proteomes" id="UP000324800">
    <property type="component" value="Unassembled WGS sequence"/>
</dbReference>
<name>A0A5J4VDF9_9EUKA</name>
<evidence type="ECO:0000313" key="3">
    <source>
        <dbReference type="EMBL" id="KAA6380523.1"/>
    </source>
</evidence>
<evidence type="ECO:0000256" key="1">
    <source>
        <dbReference type="SAM" id="Coils"/>
    </source>
</evidence>
<proteinExistence type="predicted"/>
<feature type="region of interest" description="Disordered" evidence="2">
    <location>
        <begin position="128"/>
        <end position="170"/>
    </location>
</feature>
<accession>A0A5J4VDF9</accession>
<feature type="coiled-coil region" evidence="1">
    <location>
        <begin position="219"/>
        <end position="246"/>
    </location>
</feature>
<sequence length="309" mass="35831">MKKDKEKEDKDNEQGQLDVQSVNNQSDNKIRSQSRSSTSPLKQSHTSMFKKGERPGDKAPTLEAATKLITMVDDQNTEYEMHFPKLSVLNEISARRQVYTRVLHRTYDGKDQEESQLYNSSLDATSQLSQYNQRSASLQQSAPQQQIHSLQEQEQEQSQSSSQSPPIHSQFFTPNQQIRQSLDEKMQDMEQQMRQSMNPSYLEYERYANMPYTDDNPTLGNLMRINIRLKKEMDEAREDVRRARMAQLMTLAEKNLVRDYIHECIRDTQRDMSNCAAKEGLSGMTIKQTADILDTRAKALYVINEKTFP</sequence>
<gene>
    <name evidence="3" type="ORF">EZS28_023952</name>
</gene>
<feature type="compositionally biased region" description="Basic and acidic residues" evidence="2">
    <location>
        <begin position="1"/>
        <end position="13"/>
    </location>
</feature>
<comment type="caution">
    <text evidence="3">The sequence shown here is derived from an EMBL/GenBank/DDBJ whole genome shotgun (WGS) entry which is preliminary data.</text>
</comment>
<feature type="compositionally biased region" description="Low complexity" evidence="2">
    <location>
        <begin position="133"/>
        <end position="170"/>
    </location>
</feature>
<keyword evidence="1" id="KW-0175">Coiled coil</keyword>
<evidence type="ECO:0000313" key="4">
    <source>
        <dbReference type="Proteomes" id="UP000324800"/>
    </source>
</evidence>
<dbReference type="EMBL" id="SNRW01007850">
    <property type="protein sequence ID" value="KAA6380523.1"/>
    <property type="molecule type" value="Genomic_DNA"/>
</dbReference>
<feature type="non-terminal residue" evidence="3">
    <location>
        <position position="309"/>
    </location>
</feature>
<dbReference type="AlphaFoldDB" id="A0A5J4VDF9"/>
<feature type="compositionally biased region" description="Polar residues" evidence="2">
    <location>
        <begin position="14"/>
        <end position="47"/>
    </location>
</feature>
<protein>
    <submittedName>
        <fullName evidence="3">Uncharacterized protein</fullName>
    </submittedName>
</protein>
<organism evidence="3 4">
    <name type="scientific">Streblomastix strix</name>
    <dbReference type="NCBI Taxonomy" id="222440"/>
    <lineage>
        <taxon>Eukaryota</taxon>
        <taxon>Metamonada</taxon>
        <taxon>Preaxostyla</taxon>
        <taxon>Oxymonadida</taxon>
        <taxon>Streblomastigidae</taxon>
        <taxon>Streblomastix</taxon>
    </lineage>
</organism>
<reference evidence="3 4" key="1">
    <citation type="submission" date="2019-03" db="EMBL/GenBank/DDBJ databases">
        <title>Single cell metagenomics reveals metabolic interactions within the superorganism composed of flagellate Streblomastix strix and complex community of Bacteroidetes bacteria on its surface.</title>
        <authorList>
            <person name="Treitli S.C."/>
            <person name="Kolisko M."/>
            <person name="Husnik F."/>
            <person name="Keeling P."/>
            <person name="Hampl V."/>
        </authorList>
    </citation>
    <scope>NUCLEOTIDE SEQUENCE [LARGE SCALE GENOMIC DNA]</scope>
    <source>
        <strain evidence="3">ST1C</strain>
    </source>
</reference>